<comment type="caution">
    <text evidence="5">The sequence shown here is derived from an EMBL/GenBank/DDBJ whole genome shotgun (WGS) entry which is preliminary data.</text>
</comment>
<dbReference type="SMART" id="SM00320">
    <property type="entry name" value="WD40"/>
    <property type="match status" value="4"/>
</dbReference>
<dbReference type="SUPFAM" id="SSF50978">
    <property type="entry name" value="WD40 repeat-like"/>
    <property type="match status" value="1"/>
</dbReference>
<dbReference type="PROSITE" id="PS50294">
    <property type="entry name" value="WD_REPEATS_REGION"/>
    <property type="match status" value="3"/>
</dbReference>
<dbReference type="PRINTS" id="PR00320">
    <property type="entry name" value="GPROTEINBRPT"/>
</dbReference>
<evidence type="ECO:0000256" key="1">
    <source>
        <dbReference type="ARBA" id="ARBA00022574"/>
    </source>
</evidence>
<feature type="compositionally biased region" description="Polar residues" evidence="4">
    <location>
        <begin position="29"/>
        <end position="40"/>
    </location>
</feature>
<feature type="region of interest" description="Disordered" evidence="4">
    <location>
        <begin position="740"/>
        <end position="774"/>
    </location>
</feature>
<name>A0A9W8CTH1_9FUNG</name>
<dbReference type="Pfam" id="PF00400">
    <property type="entry name" value="WD40"/>
    <property type="match status" value="4"/>
</dbReference>
<evidence type="ECO:0000256" key="2">
    <source>
        <dbReference type="ARBA" id="ARBA00022737"/>
    </source>
</evidence>
<organism evidence="5 6">
    <name type="scientific">Coemansia erecta</name>
    <dbReference type="NCBI Taxonomy" id="147472"/>
    <lineage>
        <taxon>Eukaryota</taxon>
        <taxon>Fungi</taxon>
        <taxon>Fungi incertae sedis</taxon>
        <taxon>Zoopagomycota</taxon>
        <taxon>Kickxellomycotina</taxon>
        <taxon>Kickxellomycetes</taxon>
        <taxon>Kickxellales</taxon>
        <taxon>Kickxellaceae</taxon>
        <taxon>Coemansia</taxon>
    </lineage>
</organism>
<feature type="compositionally biased region" description="Gly residues" evidence="4">
    <location>
        <begin position="104"/>
        <end position="113"/>
    </location>
</feature>
<feature type="repeat" description="WD" evidence="3">
    <location>
        <begin position="667"/>
        <end position="696"/>
    </location>
</feature>
<feature type="repeat" description="WD" evidence="3">
    <location>
        <begin position="507"/>
        <end position="541"/>
    </location>
</feature>
<feature type="compositionally biased region" description="Low complexity" evidence="4">
    <location>
        <begin position="125"/>
        <end position="146"/>
    </location>
</feature>
<keyword evidence="2" id="KW-0677">Repeat</keyword>
<dbReference type="InterPro" id="IPR020472">
    <property type="entry name" value="WD40_PAC1"/>
</dbReference>
<feature type="compositionally biased region" description="Low complexity" evidence="4">
    <location>
        <begin position="910"/>
        <end position="934"/>
    </location>
</feature>
<dbReference type="Proteomes" id="UP001149813">
    <property type="component" value="Unassembled WGS sequence"/>
</dbReference>
<keyword evidence="1 3" id="KW-0853">WD repeat</keyword>
<feature type="region of interest" description="Disordered" evidence="4">
    <location>
        <begin position="172"/>
        <end position="283"/>
    </location>
</feature>
<dbReference type="Gene3D" id="2.130.10.10">
    <property type="entry name" value="YVTN repeat-like/Quinoprotein amine dehydrogenase"/>
    <property type="match status" value="1"/>
</dbReference>
<feature type="region of interest" description="Disordered" evidence="4">
    <location>
        <begin position="1"/>
        <end position="61"/>
    </location>
</feature>
<dbReference type="InterPro" id="IPR015943">
    <property type="entry name" value="WD40/YVTN_repeat-like_dom_sf"/>
</dbReference>
<dbReference type="PANTHER" id="PTHR14221:SF0">
    <property type="entry name" value="WD REPEAT-CONTAINING PROTEIN 44"/>
    <property type="match status" value="1"/>
</dbReference>
<feature type="compositionally biased region" description="Polar residues" evidence="4">
    <location>
        <begin position="215"/>
        <end position="228"/>
    </location>
</feature>
<dbReference type="InterPro" id="IPR001680">
    <property type="entry name" value="WD40_rpt"/>
</dbReference>
<dbReference type="EMBL" id="JANBOJ010000057">
    <property type="protein sequence ID" value="KAJ1723671.1"/>
    <property type="molecule type" value="Genomic_DNA"/>
</dbReference>
<dbReference type="InterPro" id="IPR040324">
    <property type="entry name" value="WDR44/Dgr2"/>
</dbReference>
<feature type="region of interest" description="Disordered" evidence="4">
    <location>
        <begin position="103"/>
        <end position="146"/>
    </location>
</feature>
<protein>
    <recommendedName>
        <fullName evidence="7">WD40 repeat-like protein</fullName>
    </recommendedName>
</protein>
<reference evidence="5" key="1">
    <citation type="submission" date="2022-07" db="EMBL/GenBank/DDBJ databases">
        <title>Phylogenomic reconstructions and comparative analyses of Kickxellomycotina fungi.</title>
        <authorList>
            <person name="Reynolds N.K."/>
            <person name="Stajich J.E."/>
            <person name="Barry K."/>
            <person name="Grigoriev I.V."/>
            <person name="Crous P."/>
            <person name="Smith M.E."/>
        </authorList>
    </citation>
    <scope>NUCLEOTIDE SEQUENCE</scope>
    <source>
        <strain evidence="5">NBRC 32514</strain>
    </source>
</reference>
<evidence type="ECO:0000256" key="4">
    <source>
        <dbReference type="SAM" id="MobiDB-lite"/>
    </source>
</evidence>
<gene>
    <name evidence="5" type="ORF">LPJ53_002003</name>
</gene>
<dbReference type="OrthoDB" id="1932312at2759"/>
<evidence type="ECO:0008006" key="7">
    <source>
        <dbReference type="Google" id="ProtNLM"/>
    </source>
</evidence>
<feature type="region of interest" description="Disordered" evidence="4">
    <location>
        <begin position="906"/>
        <end position="1031"/>
    </location>
</feature>
<feature type="compositionally biased region" description="Basic and acidic residues" evidence="4">
    <location>
        <begin position="237"/>
        <end position="255"/>
    </location>
</feature>
<evidence type="ECO:0000313" key="6">
    <source>
        <dbReference type="Proteomes" id="UP001149813"/>
    </source>
</evidence>
<feature type="repeat" description="WD" evidence="3">
    <location>
        <begin position="325"/>
        <end position="358"/>
    </location>
</feature>
<evidence type="ECO:0000313" key="5">
    <source>
        <dbReference type="EMBL" id="KAJ1723671.1"/>
    </source>
</evidence>
<dbReference type="PROSITE" id="PS50082">
    <property type="entry name" value="WD_REPEATS_2"/>
    <property type="match status" value="4"/>
</dbReference>
<dbReference type="InterPro" id="IPR036322">
    <property type="entry name" value="WD40_repeat_dom_sf"/>
</dbReference>
<keyword evidence="6" id="KW-1185">Reference proteome</keyword>
<sequence length="1081" mass="113715">MSTSPAFARAAQPTVEIPSEGRDTRSPFAGSSASAVSRTPSAVDFPGAFSTRPKAGAAEAAERMSLVPKGMKTRVTEAVGGGLANVVGGVYNLVSYVNPLGGSSSSGGGGNSNGNGNSAADAAKADGSTSPATAASSDGSTASSSPAAMLLQAPSAGTSVAADLDEQCLADANADNPESNRPPTPTKASFTRMLRFPTPGDDAPADRAGTGSSGGPNSDPVSRNVSQRTGHKFLPGAEERRRYMRRVERAPRLDDSSQDEGSSSDDNNGGGGGDQLGESSVDGWRFVTPRTKRINRRALWRLFLAQEITPAVYDELPVAHDEEEGDARRSGVWAMEFSTCGRYLAAGGRDGVVRVWRLAAFAREQARKDEQMQEPAARPPAMVRMRTAGHRTGASASDADSLAFANSAPVARAAKHLRSFSMGTARPLSAHSSAAAAAGAGAADASDARAHPLHAYELLEPVPLRSYAGHTADVLSLSWSKNGFLLSASADRTVRLWHPQRPECLCTFRHRDIVTSVAFSPRDDRLFVSGSLDCRLRLWDIPARGVRLWTSLPDGQMVTAVGFAGARGDLVVAGTYRGMCVFYSTHDLSVQGRMHARSSRGRNAQGSKITGFAYAPPSDAAAAVAAGHRLLVSSNDSRLRMFLTAERQLGRKYKGHANASSQAYARLSADARYIVSGSEDHNVYVWPVAQDNAASVATHPAMDHIRRGHHHRHGHADASRPQTAQNERAGGLLGSLFRRARASSQSKTGSGDSAAPPPASAGAADPAVDPAVGGEWESLDGRVEEKSIYEYFAAHDAPVSQALFAPLATLQYLADHGDAILSRPKLRRTSAMSGDVENVCRVNSDGSFVGPVPKSAMPLSPSASSTAVAGAAQRVEDTTAIIVSADVNGNIRVFRKDINAVAMPTPPPAASAAAAAEEDAPCSSRASSVMVRSRPTSMRRPPLLTSPASESQLQTQQLQQLGQQQQQHVQPASLRGSPSLWSRLGRRVSQRRTSGSFFAHVNEPQGSASDRADAESATSQPSNHREAGDPDAASCQYCGHTRLIEFAVAQKVSEGAPAAAKPSSSSNLLVCEKCKRVKNMI</sequence>
<feature type="compositionally biased region" description="Low complexity" evidence="4">
    <location>
        <begin position="952"/>
        <end position="967"/>
    </location>
</feature>
<feature type="compositionally biased region" description="Low complexity" evidence="4">
    <location>
        <begin position="749"/>
        <end position="774"/>
    </location>
</feature>
<evidence type="ECO:0000256" key="3">
    <source>
        <dbReference type="PROSITE-ProRule" id="PRU00221"/>
    </source>
</evidence>
<proteinExistence type="predicted"/>
<feature type="repeat" description="WD" evidence="3">
    <location>
        <begin position="467"/>
        <end position="507"/>
    </location>
</feature>
<dbReference type="AlphaFoldDB" id="A0A9W8CTH1"/>
<dbReference type="PANTHER" id="PTHR14221">
    <property type="entry name" value="WD REPEAT DOMAIN 44"/>
    <property type="match status" value="1"/>
</dbReference>
<accession>A0A9W8CTH1</accession>